<keyword evidence="3" id="KW-1185">Reference proteome</keyword>
<feature type="transmembrane region" description="Helical" evidence="1">
    <location>
        <begin position="140"/>
        <end position="161"/>
    </location>
</feature>
<name>A0A4R0G1P7_9ACTN</name>
<evidence type="ECO:0000256" key="1">
    <source>
        <dbReference type="SAM" id="Phobius"/>
    </source>
</evidence>
<feature type="transmembrane region" description="Helical" evidence="1">
    <location>
        <begin position="27"/>
        <end position="48"/>
    </location>
</feature>
<dbReference type="AlphaFoldDB" id="A0A4R0G1P7"/>
<keyword evidence="1" id="KW-1133">Transmembrane helix</keyword>
<feature type="transmembrane region" description="Helical" evidence="1">
    <location>
        <begin position="69"/>
        <end position="87"/>
    </location>
</feature>
<accession>A0A4R0G1P7</accession>
<keyword evidence="1" id="KW-0812">Transmembrane</keyword>
<keyword evidence="1" id="KW-0472">Membrane</keyword>
<evidence type="ECO:0000313" key="3">
    <source>
        <dbReference type="Proteomes" id="UP000292274"/>
    </source>
</evidence>
<sequence length="163" mass="17134">MYENVDIESKAGHRSPGRLGVSPDTVWVQWLVIVAALVQSVGAVIQVSQGRQRSGSHEGTAKPPVSVDAAMRSGVLTIVLGFMAIYAAPRVVAMGFHNSGENLYEVVLISVVAIGPLAAITTIVLALEHVFKHDETPTELLVHSLTAIAATGVLIMEAALLSS</sequence>
<feature type="transmembrane region" description="Helical" evidence="1">
    <location>
        <begin position="107"/>
        <end position="128"/>
    </location>
</feature>
<comment type="caution">
    <text evidence="2">The sequence shown here is derived from an EMBL/GenBank/DDBJ whole genome shotgun (WGS) entry which is preliminary data.</text>
</comment>
<dbReference type="Proteomes" id="UP000292274">
    <property type="component" value="Unassembled WGS sequence"/>
</dbReference>
<organism evidence="2 3">
    <name type="scientific">Micromonospora zingiberis</name>
    <dbReference type="NCBI Taxonomy" id="2053011"/>
    <lineage>
        <taxon>Bacteria</taxon>
        <taxon>Bacillati</taxon>
        <taxon>Actinomycetota</taxon>
        <taxon>Actinomycetes</taxon>
        <taxon>Micromonosporales</taxon>
        <taxon>Micromonosporaceae</taxon>
        <taxon>Micromonospora</taxon>
    </lineage>
</organism>
<proteinExistence type="predicted"/>
<reference evidence="2 3" key="1">
    <citation type="submission" date="2019-02" db="EMBL/GenBank/DDBJ databases">
        <title>Jishengella sp. nov., isolated from a root of Zingiber montanum.</title>
        <authorList>
            <person name="Kuncharoen N."/>
            <person name="Kudo T."/>
            <person name="Masahiro Y."/>
            <person name="Ohkuma M."/>
            <person name="Tanasupawat S."/>
        </authorList>
    </citation>
    <scope>NUCLEOTIDE SEQUENCE [LARGE SCALE GENOMIC DNA]</scope>
    <source>
        <strain evidence="2 3">PLAI 1-1</strain>
    </source>
</reference>
<evidence type="ECO:0000313" key="2">
    <source>
        <dbReference type="EMBL" id="TCB90474.1"/>
    </source>
</evidence>
<gene>
    <name evidence="2" type="ORF">E0H26_27010</name>
</gene>
<protein>
    <submittedName>
        <fullName evidence="2">Uncharacterized protein</fullName>
    </submittedName>
</protein>
<dbReference type="RefSeq" id="WP_131308810.1">
    <property type="nucleotide sequence ID" value="NZ_SJJR01000029.1"/>
</dbReference>
<dbReference type="EMBL" id="SJJR01000029">
    <property type="protein sequence ID" value="TCB90474.1"/>
    <property type="molecule type" value="Genomic_DNA"/>
</dbReference>